<name>A0ABZ0II43_9BACT</name>
<dbReference type="RefSeq" id="WP_317487499.1">
    <property type="nucleotide sequence ID" value="NZ_CP136051.1"/>
</dbReference>
<keyword evidence="2" id="KW-1185">Reference proteome</keyword>
<evidence type="ECO:0008006" key="3">
    <source>
        <dbReference type="Google" id="ProtNLM"/>
    </source>
</evidence>
<dbReference type="EMBL" id="CP136051">
    <property type="protein sequence ID" value="WOK04698.1"/>
    <property type="molecule type" value="Genomic_DNA"/>
</dbReference>
<gene>
    <name evidence="1" type="ORF">RT717_16580</name>
</gene>
<sequence length="86" mass="9687">MKKLILIATAFLVGCIFSMAQQFLSHNLLDSGRLATLPEEIIFLDAARDKDLIVSERTIVSPRTLVIFGIVRVQKPFGRLYWLGIP</sequence>
<evidence type="ECO:0000313" key="2">
    <source>
        <dbReference type="Proteomes" id="UP001302349"/>
    </source>
</evidence>
<organism evidence="1 2">
    <name type="scientific">Imperialibacter roseus</name>
    <dbReference type="NCBI Taxonomy" id="1324217"/>
    <lineage>
        <taxon>Bacteria</taxon>
        <taxon>Pseudomonadati</taxon>
        <taxon>Bacteroidota</taxon>
        <taxon>Cytophagia</taxon>
        <taxon>Cytophagales</taxon>
        <taxon>Flammeovirgaceae</taxon>
        <taxon>Imperialibacter</taxon>
    </lineage>
</organism>
<dbReference type="Proteomes" id="UP001302349">
    <property type="component" value="Chromosome"/>
</dbReference>
<protein>
    <recommendedName>
        <fullName evidence="3">Lipoprotein</fullName>
    </recommendedName>
</protein>
<reference evidence="1 2" key="1">
    <citation type="journal article" date="2023" name="Microbiol. Resour. Announc.">
        <title>Complete Genome Sequence of Imperialibacter roseus strain P4T.</title>
        <authorList>
            <person name="Tizabi D.R."/>
            <person name="Bachvaroff T."/>
            <person name="Hill R.T."/>
        </authorList>
    </citation>
    <scope>NUCLEOTIDE SEQUENCE [LARGE SCALE GENOMIC DNA]</scope>
    <source>
        <strain evidence="1 2">P4T</strain>
    </source>
</reference>
<accession>A0ABZ0II43</accession>
<proteinExistence type="predicted"/>
<dbReference type="PROSITE" id="PS51257">
    <property type="entry name" value="PROKAR_LIPOPROTEIN"/>
    <property type="match status" value="1"/>
</dbReference>
<evidence type="ECO:0000313" key="1">
    <source>
        <dbReference type="EMBL" id="WOK04698.1"/>
    </source>
</evidence>